<name>A0ABQ2JKT2_9DEIO</name>
<dbReference type="Proteomes" id="UP000645517">
    <property type="component" value="Unassembled WGS sequence"/>
</dbReference>
<dbReference type="RefSeq" id="WP_189059776.1">
    <property type="nucleotide sequence ID" value="NZ_BMOR01000045.1"/>
</dbReference>
<reference evidence="2" key="1">
    <citation type="journal article" date="2019" name="Int. J. Syst. Evol. Microbiol.">
        <title>The Global Catalogue of Microorganisms (GCM) 10K type strain sequencing project: providing services to taxonomists for standard genome sequencing and annotation.</title>
        <authorList>
            <consortium name="The Broad Institute Genomics Platform"/>
            <consortium name="The Broad Institute Genome Sequencing Center for Infectious Disease"/>
            <person name="Wu L."/>
            <person name="Ma J."/>
        </authorList>
    </citation>
    <scope>NUCLEOTIDE SEQUENCE [LARGE SCALE GENOMIC DNA]</scope>
    <source>
        <strain evidence="2">JCM 16918</strain>
    </source>
</reference>
<sequence>MRTKFIVAYVKLREQVHELSKSQRSDTFIKLLQEAVRSGRIDGIYLAERFTMPKLGAVTTRTRRTCAR</sequence>
<organism evidence="1 2">
    <name type="scientific">Deinococcus daejeonensis</name>
    <dbReference type="NCBI Taxonomy" id="1007098"/>
    <lineage>
        <taxon>Bacteria</taxon>
        <taxon>Thermotogati</taxon>
        <taxon>Deinococcota</taxon>
        <taxon>Deinococci</taxon>
        <taxon>Deinococcales</taxon>
        <taxon>Deinococcaceae</taxon>
        <taxon>Deinococcus</taxon>
    </lineage>
</organism>
<accession>A0ABQ2JKT2</accession>
<evidence type="ECO:0000313" key="1">
    <source>
        <dbReference type="EMBL" id="GGN47866.1"/>
    </source>
</evidence>
<dbReference type="EMBL" id="BMOR01000045">
    <property type="protein sequence ID" value="GGN47866.1"/>
    <property type="molecule type" value="Genomic_DNA"/>
</dbReference>
<keyword evidence="2" id="KW-1185">Reference proteome</keyword>
<evidence type="ECO:0000313" key="2">
    <source>
        <dbReference type="Proteomes" id="UP000645517"/>
    </source>
</evidence>
<proteinExistence type="predicted"/>
<comment type="caution">
    <text evidence="1">The sequence shown here is derived from an EMBL/GenBank/DDBJ whole genome shotgun (WGS) entry which is preliminary data.</text>
</comment>
<protein>
    <submittedName>
        <fullName evidence="1">Uncharacterized protein</fullName>
    </submittedName>
</protein>
<gene>
    <name evidence="1" type="ORF">GCM10010842_39760</name>
</gene>